<reference evidence="2 3" key="3">
    <citation type="submission" date="2019-11" db="EMBL/GenBank/DDBJ databases">
        <title>A de novo genome assembly of a pear dwarfing rootstock.</title>
        <authorList>
            <person name="Wang F."/>
            <person name="Wang J."/>
            <person name="Li S."/>
            <person name="Zhang Y."/>
            <person name="Fang M."/>
            <person name="Ma L."/>
            <person name="Zhao Y."/>
            <person name="Jiang S."/>
        </authorList>
    </citation>
    <scope>NUCLEOTIDE SEQUENCE [LARGE SCALE GENOMIC DNA]</scope>
    <source>
        <strain evidence="2">S2</strain>
        <tissue evidence="2">Leaf</tissue>
    </source>
</reference>
<protein>
    <submittedName>
        <fullName evidence="2">Tyrosine-sulfated glycopeptide receptor 1-like</fullName>
    </submittedName>
</protein>
<feature type="region of interest" description="Disordered" evidence="1">
    <location>
        <begin position="30"/>
        <end position="70"/>
    </location>
</feature>
<keyword evidence="3" id="KW-1185">Reference proteome</keyword>
<evidence type="ECO:0000256" key="1">
    <source>
        <dbReference type="SAM" id="MobiDB-lite"/>
    </source>
</evidence>
<reference evidence="3" key="2">
    <citation type="submission" date="2019-10" db="EMBL/GenBank/DDBJ databases">
        <title>A de novo genome assembly of a pear dwarfing rootstock.</title>
        <authorList>
            <person name="Wang F."/>
            <person name="Wang J."/>
            <person name="Li S."/>
            <person name="Zhang Y."/>
            <person name="Fang M."/>
            <person name="Ma L."/>
            <person name="Zhao Y."/>
            <person name="Jiang S."/>
        </authorList>
    </citation>
    <scope>NUCLEOTIDE SEQUENCE [LARGE SCALE GENOMIC DNA]</scope>
</reference>
<gene>
    <name evidence="2" type="ORF">D8674_022474</name>
</gene>
<dbReference type="Proteomes" id="UP000327157">
    <property type="component" value="Chromosome 3"/>
</dbReference>
<keyword evidence="2" id="KW-0675">Receptor</keyword>
<name>A0A5N5GJZ5_9ROSA</name>
<proteinExistence type="predicted"/>
<dbReference type="AlphaFoldDB" id="A0A5N5GJZ5"/>
<dbReference type="OrthoDB" id="10501002at2759"/>
<evidence type="ECO:0000313" key="2">
    <source>
        <dbReference type="EMBL" id="KAB2615886.1"/>
    </source>
</evidence>
<feature type="compositionally biased region" description="Polar residues" evidence="1">
    <location>
        <begin position="31"/>
        <end position="41"/>
    </location>
</feature>
<accession>A0A5N5GJZ5</accession>
<reference evidence="2 3" key="1">
    <citation type="submission" date="2019-09" db="EMBL/GenBank/DDBJ databases">
        <authorList>
            <person name="Ou C."/>
        </authorList>
    </citation>
    <scope>NUCLEOTIDE SEQUENCE [LARGE SCALE GENOMIC DNA]</scope>
    <source>
        <strain evidence="2">S2</strain>
        <tissue evidence="2">Leaf</tissue>
    </source>
</reference>
<evidence type="ECO:0000313" key="3">
    <source>
        <dbReference type="Proteomes" id="UP000327157"/>
    </source>
</evidence>
<organism evidence="2 3">
    <name type="scientific">Pyrus ussuriensis x Pyrus communis</name>
    <dbReference type="NCBI Taxonomy" id="2448454"/>
    <lineage>
        <taxon>Eukaryota</taxon>
        <taxon>Viridiplantae</taxon>
        <taxon>Streptophyta</taxon>
        <taxon>Embryophyta</taxon>
        <taxon>Tracheophyta</taxon>
        <taxon>Spermatophyta</taxon>
        <taxon>Magnoliopsida</taxon>
        <taxon>eudicotyledons</taxon>
        <taxon>Gunneridae</taxon>
        <taxon>Pentapetalae</taxon>
        <taxon>rosids</taxon>
        <taxon>fabids</taxon>
        <taxon>Rosales</taxon>
        <taxon>Rosaceae</taxon>
        <taxon>Amygdaloideae</taxon>
        <taxon>Maleae</taxon>
        <taxon>Pyrus</taxon>
    </lineage>
</organism>
<comment type="caution">
    <text evidence="2">The sequence shown here is derived from an EMBL/GenBank/DDBJ whole genome shotgun (WGS) entry which is preliminary data.</text>
</comment>
<dbReference type="EMBL" id="SMOL01000402">
    <property type="protein sequence ID" value="KAB2615886.1"/>
    <property type="molecule type" value="Genomic_DNA"/>
</dbReference>
<sequence>MELDHESDCLTNPLSKYFWVVEKMISLQKEGYSSNQGSRGISRTRKIYDDTNIPPLSPLEGKSKWVTQPS</sequence>